<sequence length="62" mass="7242">MSVWRVYTATCETSEEQSVSYSKFIDLWQQFCPKVVVAKPLTDLCFTCQQNTTKLESTKLNW</sequence>
<keyword evidence="2" id="KW-1185">Reference proteome</keyword>
<gene>
    <name evidence="1" type="ORF">PEVE_00014783</name>
</gene>
<comment type="caution">
    <text evidence="1">The sequence shown here is derived from an EMBL/GenBank/DDBJ whole genome shotgun (WGS) entry which is preliminary data.</text>
</comment>
<dbReference type="EMBL" id="CALNXI010002121">
    <property type="protein sequence ID" value="CAH3183283.1"/>
    <property type="molecule type" value="Genomic_DNA"/>
</dbReference>
<protein>
    <submittedName>
        <fullName evidence="1">Uncharacterized protein</fullName>
    </submittedName>
</protein>
<organism evidence="1 2">
    <name type="scientific">Porites evermanni</name>
    <dbReference type="NCBI Taxonomy" id="104178"/>
    <lineage>
        <taxon>Eukaryota</taxon>
        <taxon>Metazoa</taxon>
        <taxon>Cnidaria</taxon>
        <taxon>Anthozoa</taxon>
        <taxon>Hexacorallia</taxon>
        <taxon>Scleractinia</taxon>
        <taxon>Fungiina</taxon>
        <taxon>Poritidae</taxon>
        <taxon>Porites</taxon>
    </lineage>
</organism>
<name>A0ABN8RXL2_9CNID</name>
<accession>A0ABN8RXL2</accession>
<proteinExistence type="predicted"/>
<evidence type="ECO:0000313" key="1">
    <source>
        <dbReference type="EMBL" id="CAH3183283.1"/>
    </source>
</evidence>
<reference evidence="1 2" key="1">
    <citation type="submission" date="2022-05" db="EMBL/GenBank/DDBJ databases">
        <authorList>
            <consortium name="Genoscope - CEA"/>
            <person name="William W."/>
        </authorList>
    </citation>
    <scope>NUCLEOTIDE SEQUENCE [LARGE SCALE GENOMIC DNA]</scope>
</reference>
<dbReference type="Proteomes" id="UP001159427">
    <property type="component" value="Unassembled WGS sequence"/>
</dbReference>
<evidence type="ECO:0000313" key="2">
    <source>
        <dbReference type="Proteomes" id="UP001159427"/>
    </source>
</evidence>